<accession>A0AA96KRR2</accession>
<evidence type="ECO:0000313" key="1">
    <source>
        <dbReference type="EMBL" id="WNO29781.1"/>
    </source>
</evidence>
<sequence>MTQINYEKLIKGLLAGFKEALHEELNEVKEGDKIADTLENVFKEKEDINQFIENTVKNAQELAKESKDNGSTFVIGQQSKDNHKSLENAVANFFSLVKSTENAKDFSIGLQDAMALSSWGRFGLSTETGISYGEYKMAGKTLTLSGDSITVYYTLNEEDVTNPELAKELFSSDEKVTDNSCGCVNEYGGELGCIDPEYSECCPELYSIIEDIEETEEEFYNSVEVILKDIIRYYSNNMPTFSTMFEYDEAAMRFFLTHCSTLYSPAAITALSEGELLHEFQRRMKTISHSK</sequence>
<dbReference type="EMBL" id="OQ884030">
    <property type="protein sequence ID" value="WNO29781.1"/>
    <property type="molecule type" value="Genomic_DNA"/>
</dbReference>
<proteinExistence type="predicted"/>
<organism evidence="1">
    <name type="scientific">Bacillus phage SDFMU_Pbc</name>
    <dbReference type="NCBI Taxonomy" id="3076135"/>
    <lineage>
        <taxon>Viruses</taxon>
        <taxon>Duplodnaviria</taxon>
        <taxon>Heunggongvirae</taxon>
        <taxon>Uroviricota</taxon>
        <taxon>Caudoviricetes</taxon>
        <taxon>Herelleviridae</taxon>
        <taxon>Bastillevirinae</taxon>
        <taxon>Agatevirus</taxon>
        <taxon>Agatevirus agate</taxon>
    </lineage>
</organism>
<protein>
    <submittedName>
        <fullName evidence="1">Uncharacterized protein</fullName>
    </submittedName>
</protein>
<name>A0AA96KRR2_9CAUD</name>
<reference evidence="1" key="1">
    <citation type="submission" date="2023-04" db="EMBL/GenBank/DDBJ databases">
        <authorList>
            <person name="Zhang X."/>
        </authorList>
    </citation>
    <scope>NUCLEOTIDE SEQUENCE</scope>
</reference>